<comment type="caution">
    <text evidence="5">The sequence shown here is derived from an EMBL/GenBank/DDBJ whole genome shotgun (WGS) entry which is preliminary data.</text>
</comment>
<dbReference type="InterPro" id="IPR044946">
    <property type="entry name" value="Restrct_endonuc_typeI_TRD_sf"/>
</dbReference>
<evidence type="ECO:0000313" key="5">
    <source>
        <dbReference type="EMBL" id="KGD64619.1"/>
    </source>
</evidence>
<keyword evidence="6" id="KW-1185">Reference proteome</keyword>
<proteinExistence type="inferred from homology"/>
<evidence type="ECO:0000256" key="1">
    <source>
        <dbReference type="ARBA" id="ARBA00010923"/>
    </source>
</evidence>
<dbReference type="InterPro" id="IPR000055">
    <property type="entry name" value="Restrct_endonuc_typeI_TRD"/>
</dbReference>
<dbReference type="CDD" id="cd17245">
    <property type="entry name" value="RMtype1_S_TteMORF1547P-TRD2-CR2_Aco12261I-TRD1-CR1_like"/>
    <property type="match status" value="1"/>
</dbReference>
<dbReference type="EMBL" id="ARXV01000007">
    <property type="protein sequence ID" value="KGD64619.1"/>
    <property type="molecule type" value="Genomic_DNA"/>
</dbReference>
<dbReference type="Gene3D" id="3.90.220.20">
    <property type="entry name" value="DNA methylase specificity domains"/>
    <property type="match status" value="2"/>
</dbReference>
<dbReference type="PATRIC" id="fig|1177154.3.peg.2018"/>
<dbReference type="RefSeq" id="WP_052041516.1">
    <property type="nucleotide sequence ID" value="NZ_ARXV01000007.1"/>
</dbReference>
<reference evidence="5 6" key="1">
    <citation type="submission" date="2012-09" db="EMBL/GenBank/DDBJ databases">
        <title>Genome Sequence of alkane-degrading Bacterium Alcanivorax sp. 19-m-6.</title>
        <authorList>
            <person name="Lai Q."/>
            <person name="Shao Z."/>
        </authorList>
    </citation>
    <scope>NUCLEOTIDE SEQUENCE [LARGE SCALE GENOMIC DNA]</scope>
    <source>
        <strain evidence="5 6">19-m-6</strain>
    </source>
</reference>
<keyword evidence="3" id="KW-0238">DNA-binding</keyword>
<evidence type="ECO:0000313" key="6">
    <source>
        <dbReference type="Proteomes" id="UP000029444"/>
    </source>
</evidence>
<dbReference type="REBASE" id="116979">
    <property type="entry name" value="S.Asp19m6ORF1984P"/>
</dbReference>
<accession>A0A095SJZ4</accession>
<gene>
    <name evidence="5" type="ORF">Y5S_01985</name>
</gene>
<dbReference type="GO" id="GO:0009307">
    <property type="term" value="P:DNA restriction-modification system"/>
    <property type="evidence" value="ECO:0007669"/>
    <property type="project" value="UniProtKB-KW"/>
</dbReference>
<dbReference type="Pfam" id="PF01420">
    <property type="entry name" value="Methylase_S"/>
    <property type="match status" value="2"/>
</dbReference>
<sequence length="406" mass="44614">MSNSVPEGWAESKLGSIAKLTMGQSPSSDTYNDQGVGLPFFQGKADFGSRTPKVRYWCSQPSKVAEANSILFSVRAPVGEVNLTPYECCIGRGLAGIKAESADQEYLFQKLQFVKPKFGLLSQGSTFEAVNGSEMREFPLVIPPLPEQQKIAAILSSVDDVIEKTRAQIDKLKDLKTGMMQELLTKGIGHTAFKDSPVGRIPEGWNVECLENISEKISDGIHSTPKYAEKSDYRFVNGNNLKGGHIVYGDSAKYVPLDEYNKHKKALTNGTILMSINGTIGNLAFYRGEEVVLGKSAAYISLNEGQSKEFVYFVLQSQAVKTFYELELTGSTINNLSLRSVKNTPIPLPPKKEQRKIAGILAEIDKGICQRNSKLNQFSSLKKALMQDLLTGKVRVNVDNKENAVA</sequence>
<protein>
    <submittedName>
        <fullName evidence="5">Type I restriction-modification system, S subunit</fullName>
    </submittedName>
</protein>
<dbReference type="eggNOG" id="COG0732">
    <property type="taxonomic scope" value="Bacteria"/>
</dbReference>
<dbReference type="GO" id="GO:0003677">
    <property type="term" value="F:DNA binding"/>
    <property type="evidence" value="ECO:0007669"/>
    <property type="project" value="UniProtKB-KW"/>
</dbReference>
<dbReference type="InterPro" id="IPR052021">
    <property type="entry name" value="Type-I_RS_S_subunit"/>
</dbReference>
<dbReference type="AlphaFoldDB" id="A0A095SJZ4"/>
<feature type="domain" description="Type I restriction modification DNA specificity" evidence="4">
    <location>
        <begin position="6"/>
        <end position="172"/>
    </location>
</feature>
<feature type="domain" description="Type I restriction modification DNA specificity" evidence="4">
    <location>
        <begin position="202"/>
        <end position="368"/>
    </location>
</feature>
<dbReference type="PANTHER" id="PTHR30408">
    <property type="entry name" value="TYPE-1 RESTRICTION ENZYME ECOKI SPECIFICITY PROTEIN"/>
    <property type="match status" value="1"/>
</dbReference>
<evidence type="ECO:0000259" key="4">
    <source>
        <dbReference type="Pfam" id="PF01420"/>
    </source>
</evidence>
<dbReference type="Proteomes" id="UP000029444">
    <property type="component" value="Unassembled WGS sequence"/>
</dbReference>
<dbReference type="SUPFAM" id="SSF116734">
    <property type="entry name" value="DNA methylase specificity domain"/>
    <property type="match status" value="2"/>
</dbReference>
<evidence type="ECO:0000256" key="3">
    <source>
        <dbReference type="ARBA" id="ARBA00023125"/>
    </source>
</evidence>
<dbReference type="PANTHER" id="PTHR30408:SF12">
    <property type="entry name" value="TYPE I RESTRICTION ENZYME MJAVIII SPECIFICITY SUBUNIT"/>
    <property type="match status" value="1"/>
</dbReference>
<evidence type="ECO:0000256" key="2">
    <source>
        <dbReference type="ARBA" id="ARBA00022747"/>
    </source>
</evidence>
<dbReference type="STRING" id="1177154.Y5S_01985"/>
<dbReference type="Gene3D" id="1.10.287.1120">
    <property type="entry name" value="Bipartite methylase S protein"/>
    <property type="match status" value="1"/>
</dbReference>
<comment type="similarity">
    <text evidence="1">Belongs to the type-I restriction system S methylase family.</text>
</comment>
<organism evidence="5 6">
    <name type="scientific">Alcanivorax nanhaiticus</name>
    <dbReference type="NCBI Taxonomy" id="1177154"/>
    <lineage>
        <taxon>Bacteria</taxon>
        <taxon>Pseudomonadati</taxon>
        <taxon>Pseudomonadota</taxon>
        <taxon>Gammaproteobacteria</taxon>
        <taxon>Oceanospirillales</taxon>
        <taxon>Alcanivoracaceae</taxon>
        <taxon>Alcanivorax</taxon>
    </lineage>
</organism>
<name>A0A095SJZ4_9GAMM</name>
<keyword evidence="2" id="KW-0680">Restriction system</keyword>